<reference evidence="3" key="1">
    <citation type="submission" date="2016-10" db="EMBL/GenBank/DDBJ databases">
        <authorList>
            <person name="Varghese N."/>
            <person name="Submissions S."/>
        </authorList>
    </citation>
    <scope>NUCLEOTIDE SEQUENCE [LARGE SCALE GENOMIC DNA]</scope>
    <source>
        <strain evidence="3">CGMCC 1.10789</strain>
    </source>
</reference>
<evidence type="ECO:0000313" key="2">
    <source>
        <dbReference type="EMBL" id="SDK98424.1"/>
    </source>
</evidence>
<keyword evidence="3" id="KW-1185">Reference proteome</keyword>
<dbReference type="InterPro" id="IPR019225">
    <property type="entry name" value="DUF2155"/>
</dbReference>
<accession>A0A1G9GCG2</accession>
<gene>
    <name evidence="2" type="ORF">SAMN05216257_10725</name>
</gene>
<dbReference type="Proteomes" id="UP000199328">
    <property type="component" value="Unassembled WGS sequence"/>
</dbReference>
<keyword evidence="1" id="KW-0732">Signal</keyword>
<dbReference type="Pfam" id="PF09923">
    <property type="entry name" value="DUF2155"/>
    <property type="match status" value="1"/>
</dbReference>
<proteinExistence type="predicted"/>
<dbReference type="RefSeq" id="WP_245657113.1">
    <property type="nucleotide sequence ID" value="NZ_FNFV01000007.1"/>
</dbReference>
<evidence type="ECO:0008006" key="4">
    <source>
        <dbReference type="Google" id="ProtNLM"/>
    </source>
</evidence>
<evidence type="ECO:0000256" key="1">
    <source>
        <dbReference type="SAM" id="SignalP"/>
    </source>
</evidence>
<evidence type="ECO:0000313" key="3">
    <source>
        <dbReference type="Proteomes" id="UP000199328"/>
    </source>
</evidence>
<protein>
    <recommendedName>
        <fullName evidence="4">DUF2155 domain-containing protein</fullName>
    </recommendedName>
</protein>
<name>A0A1G9GCG2_9RHOB</name>
<dbReference type="PROSITE" id="PS51257">
    <property type="entry name" value="PROKAR_LIPOPROTEIN"/>
    <property type="match status" value="1"/>
</dbReference>
<dbReference type="AlphaFoldDB" id="A0A1G9GCG2"/>
<sequence length="178" mass="19380">MTGLRRRSALASLLAFACLASVSIAQEFNGSGPIVIGPIEENPLEYRPVDPADTLSYEPLEESPLVLGAERVITEVTAETAEMAQGAVVRALDKIAGERRDITLRAGEIARWGLLELRLGECRYPVDNPEGDAFAWLVIGVEGQEAPVFSGWMIASSPALNAMDHHRYDVWVIRCTTS</sequence>
<dbReference type="STRING" id="990712.SAMN05216257_10725"/>
<dbReference type="EMBL" id="FNFV01000007">
    <property type="protein sequence ID" value="SDK98424.1"/>
    <property type="molecule type" value="Genomic_DNA"/>
</dbReference>
<feature type="chain" id="PRO_5011466936" description="DUF2155 domain-containing protein" evidence="1">
    <location>
        <begin position="26"/>
        <end position="178"/>
    </location>
</feature>
<feature type="signal peptide" evidence="1">
    <location>
        <begin position="1"/>
        <end position="25"/>
    </location>
</feature>
<organism evidence="2 3">
    <name type="scientific">Meinhardsimonia xiamenensis</name>
    <dbReference type="NCBI Taxonomy" id="990712"/>
    <lineage>
        <taxon>Bacteria</taxon>
        <taxon>Pseudomonadati</taxon>
        <taxon>Pseudomonadota</taxon>
        <taxon>Alphaproteobacteria</taxon>
        <taxon>Rhodobacterales</taxon>
        <taxon>Paracoccaceae</taxon>
        <taxon>Meinhardsimonia</taxon>
    </lineage>
</organism>